<dbReference type="AlphaFoldDB" id="A0A8B4ICW9"/>
<sequence>MRQIASQSRSLNRVQAKRQRRFLPKPAVRYLSVTDEYEPSGLLTSH</sequence>
<dbReference type="Proteomes" id="UP000248640">
    <property type="component" value="Chromosome 1"/>
</dbReference>
<protein>
    <submittedName>
        <fullName evidence="1">Uncharacterized protein</fullName>
    </submittedName>
</protein>
<name>A0A8B4ICW9_PSEFL</name>
<dbReference type="EMBL" id="LS483372">
    <property type="protein sequence ID" value="SQF93245.1"/>
    <property type="molecule type" value="Genomic_DNA"/>
</dbReference>
<organism evidence="1 2">
    <name type="scientific">Pseudomonas fluorescens</name>
    <dbReference type="NCBI Taxonomy" id="294"/>
    <lineage>
        <taxon>Bacteria</taxon>
        <taxon>Pseudomonadati</taxon>
        <taxon>Pseudomonadota</taxon>
        <taxon>Gammaproteobacteria</taxon>
        <taxon>Pseudomonadales</taxon>
        <taxon>Pseudomonadaceae</taxon>
        <taxon>Pseudomonas</taxon>
    </lineage>
</organism>
<reference evidence="1 2" key="1">
    <citation type="submission" date="2018-06" db="EMBL/GenBank/DDBJ databases">
        <authorList>
            <consortium name="Pathogen Informatics"/>
            <person name="Doyle S."/>
        </authorList>
    </citation>
    <scope>NUCLEOTIDE SEQUENCE [LARGE SCALE GENOMIC DNA]</scope>
    <source>
        <strain evidence="1 2">NCTC10038</strain>
    </source>
</reference>
<gene>
    <name evidence="1" type="ORF">NCTC10038_04715</name>
</gene>
<evidence type="ECO:0000313" key="1">
    <source>
        <dbReference type="EMBL" id="SQF93245.1"/>
    </source>
</evidence>
<evidence type="ECO:0000313" key="2">
    <source>
        <dbReference type="Proteomes" id="UP000248640"/>
    </source>
</evidence>
<proteinExistence type="predicted"/>
<accession>A0A8B4ICW9</accession>